<organism evidence="2">
    <name type="scientific">Tanacetum cinerariifolium</name>
    <name type="common">Dalmatian daisy</name>
    <name type="synonym">Chrysanthemum cinerariifolium</name>
    <dbReference type="NCBI Taxonomy" id="118510"/>
    <lineage>
        <taxon>Eukaryota</taxon>
        <taxon>Viridiplantae</taxon>
        <taxon>Streptophyta</taxon>
        <taxon>Embryophyta</taxon>
        <taxon>Tracheophyta</taxon>
        <taxon>Spermatophyta</taxon>
        <taxon>Magnoliopsida</taxon>
        <taxon>eudicotyledons</taxon>
        <taxon>Gunneridae</taxon>
        <taxon>Pentapetalae</taxon>
        <taxon>asterids</taxon>
        <taxon>campanulids</taxon>
        <taxon>Asterales</taxon>
        <taxon>Asteraceae</taxon>
        <taxon>Asteroideae</taxon>
        <taxon>Anthemideae</taxon>
        <taxon>Anthemidinae</taxon>
        <taxon>Tanacetum</taxon>
    </lineage>
</organism>
<accession>A0A6L2N7R4</accession>
<proteinExistence type="predicted"/>
<dbReference type="InterPro" id="IPR005162">
    <property type="entry name" value="Retrotrans_gag_dom"/>
</dbReference>
<evidence type="ECO:0000259" key="1">
    <source>
        <dbReference type="Pfam" id="PF03732"/>
    </source>
</evidence>
<evidence type="ECO:0000313" key="2">
    <source>
        <dbReference type="EMBL" id="GEU82228.1"/>
    </source>
</evidence>
<dbReference type="Pfam" id="PF03732">
    <property type="entry name" value="Retrotrans_gag"/>
    <property type="match status" value="1"/>
</dbReference>
<reference evidence="2" key="1">
    <citation type="journal article" date="2019" name="Sci. Rep.">
        <title>Draft genome of Tanacetum cinerariifolium, the natural source of mosquito coil.</title>
        <authorList>
            <person name="Yamashiro T."/>
            <person name="Shiraishi A."/>
            <person name="Satake H."/>
            <person name="Nakayama K."/>
        </authorList>
    </citation>
    <scope>NUCLEOTIDE SEQUENCE</scope>
</reference>
<protein>
    <recommendedName>
        <fullName evidence="1">Retrotransposon gag domain-containing protein</fullName>
    </recommendedName>
</protein>
<dbReference type="AlphaFoldDB" id="A0A6L2N7R4"/>
<comment type="caution">
    <text evidence="2">The sequence shown here is derived from an EMBL/GenBank/DDBJ whole genome shotgun (WGS) entry which is preliminary data.</text>
</comment>
<name>A0A6L2N7R4_TANCI</name>
<dbReference type="PANTHER" id="PTHR33223">
    <property type="entry name" value="CCHC-TYPE DOMAIN-CONTAINING PROTEIN"/>
    <property type="match status" value="1"/>
</dbReference>
<dbReference type="EMBL" id="BKCJ010008440">
    <property type="protein sequence ID" value="GEU82228.1"/>
    <property type="molecule type" value="Genomic_DNA"/>
</dbReference>
<sequence length="130" mass="15079">MMEQYMALSLGNKGPGVVRPEIGNNVNFKIKDQFMQELRDNTFSRNRDDDSHEVKMVLDIISLFSIPRVSHDTIMLRVFPITLTGAANRWMDRLPTGSIDIWDLLEKAFIQRYCPPSKTAKQLVEIYNFK</sequence>
<feature type="domain" description="Retrotransposon gag" evidence="1">
    <location>
        <begin position="78"/>
        <end position="129"/>
    </location>
</feature>
<gene>
    <name evidence="2" type="ORF">Tci_054206</name>
</gene>
<dbReference type="PANTHER" id="PTHR33223:SF11">
    <property type="entry name" value="ELEMENT PROTEIN, PUTATIVE-RELATED"/>
    <property type="match status" value="1"/>
</dbReference>